<comment type="caution">
    <text evidence="2">The sequence shown here is derived from an EMBL/GenBank/DDBJ whole genome shotgun (WGS) entry which is preliminary data.</text>
</comment>
<sequence length="74" mass="8670">MVIPGLGQGHRRSQSDVVPAFNGRTNSFQRLKTRMQKAWKWGSNSQEEGNRRSFNPEVLANQKRQWYRLHSKSL</sequence>
<protein>
    <submittedName>
        <fullName evidence="2">Uncharacterized protein</fullName>
    </submittedName>
</protein>
<keyword evidence="3" id="KW-1185">Reference proteome</keyword>
<dbReference type="AlphaFoldDB" id="A0AAN7EJY6"/>
<feature type="region of interest" description="Disordered" evidence="1">
    <location>
        <begin position="1"/>
        <end position="20"/>
    </location>
</feature>
<gene>
    <name evidence="2" type="ORF">RGQ29_031289</name>
</gene>
<name>A0AAN7EJY6_QUERU</name>
<dbReference type="EMBL" id="JAXUIC010000009">
    <property type="protein sequence ID" value="KAK4573261.1"/>
    <property type="molecule type" value="Genomic_DNA"/>
</dbReference>
<evidence type="ECO:0000313" key="3">
    <source>
        <dbReference type="Proteomes" id="UP001324115"/>
    </source>
</evidence>
<evidence type="ECO:0000313" key="2">
    <source>
        <dbReference type="EMBL" id="KAK4573261.1"/>
    </source>
</evidence>
<accession>A0AAN7EJY6</accession>
<reference evidence="2 3" key="1">
    <citation type="journal article" date="2023" name="G3 (Bethesda)">
        <title>A haplotype-resolved chromosome-scale genome for Quercus rubra L. provides insights into the genetics of adaptive traits for red oak species.</title>
        <authorList>
            <person name="Kapoor B."/>
            <person name="Jenkins J."/>
            <person name="Schmutz J."/>
            <person name="Zhebentyayeva T."/>
            <person name="Kuelheim C."/>
            <person name="Coggeshall M."/>
            <person name="Heim C."/>
            <person name="Lasky J.R."/>
            <person name="Leites L."/>
            <person name="Islam-Faridi N."/>
            <person name="Romero-Severson J."/>
            <person name="DeLeo V.L."/>
            <person name="Lucas S.M."/>
            <person name="Lazic D."/>
            <person name="Gailing O."/>
            <person name="Carlson J."/>
            <person name="Staton M."/>
        </authorList>
    </citation>
    <scope>NUCLEOTIDE SEQUENCE [LARGE SCALE GENOMIC DNA]</scope>
    <source>
        <strain evidence="2">Pseudo-F2</strain>
    </source>
</reference>
<organism evidence="2 3">
    <name type="scientific">Quercus rubra</name>
    <name type="common">Northern red oak</name>
    <name type="synonym">Quercus borealis</name>
    <dbReference type="NCBI Taxonomy" id="3512"/>
    <lineage>
        <taxon>Eukaryota</taxon>
        <taxon>Viridiplantae</taxon>
        <taxon>Streptophyta</taxon>
        <taxon>Embryophyta</taxon>
        <taxon>Tracheophyta</taxon>
        <taxon>Spermatophyta</taxon>
        <taxon>Magnoliopsida</taxon>
        <taxon>eudicotyledons</taxon>
        <taxon>Gunneridae</taxon>
        <taxon>Pentapetalae</taxon>
        <taxon>rosids</taxon>
        <taxon>fabids</taxon>
        <taxon>Fagales</taxon>
        <taxon>Fagaceae</taxon>
        <taxon>Quercus</taxon>
    </lineage>
</organism>
<proteinExistence type="predicted"/>
<dbReference type="Proteomes" id="UP001324115">
    <property type="component" value="Unassembled WGS sequence"/>
</dbReference>
<evidence type="ECO:0000256" key="1">
    <source>
        <dbReference type="SAM" id="MobiDB-lite"/>
    </source>
</evidence>